<dbReference type="Proteomes" id="UP000887569">
    <property type="component" value="Unplaced"/>
</dbReference>
<dbReference type="Pfam" id="PF01682">
    <property type="entry name" value="DB"/>
    <property type="match status" value="1"/>
</dbReference>
<accession>A0A915B3C5</accession>
<name>A0A915B3C5_PARUN</name>
<dbReference type="PANTHER" id="PTHR46705:SF2">
    <property type="entry name" value="DOMAIN OF UNKNOWN FUNCTION DB DOMAIN-CONTAINING PROTEIN"/>
    <property type="match status" value="1"/>
</dbReference>
<keyword evidence="2" id="KW-1185">Reference proteome</keyword>
<dbReference type="WBParaSite" id="PgR022X_g038_t01">
    <property type="protein sequence ID" value="PgR022X_g038_t01"/>
    <property type="gene ID" value="PgR022X_g038"/>
</dbReference>
<reference evidence="3" key="1">
    <citation type="submission" date="2022-11" db="UniProtKB">
        <authorList>
            <consortium name="WormBaseParasite"/>
        </authorList>
    </citation>
    <scope>IDENTIFICATION</scope>
</reference>
<sequence length="138" mass="15401">MPSLSPTCQPGCGPGYQCGPYGCARRRARVLSSNTFTEVKAESQKSKLMKMFTKQDACPIQASVEIQFCAAQGRDHRECCARNGVTTTLAGEKCLLFCDQRPGNVTQLDITYVSCYDRFENMKGCFWHDLAARIDRNL</sequence>
<feature type="domain" description="Domain of unknown function DB" evidence="1">
    <location>
        <begin position="43"/>
        <end position="126"/>
    </location>
</feature>
<evidence type="ECO:0000313" key="3">
    <source>
        <dbReference type="WBParaSite" id="PgR022X_g038_t01"/>
    </source>
</evidence>
<organism evidence="2 3">
    <name type="scientific">Parascaris univalens</name>
    <name type="common">Nematode worm</name>
    <dbReference type="NCBI Taxonomy" id="6257"/>
    <lineage>
        <taxon>Eukaryota</taxon>
        <taxon>Metazoa</taxon>
        <taxon>Ecdysozoa</taxon>
        <taxon>Nematoda</taxon>
        <taxon>Chromadorea</taxon>
        <taxon>Rhabditida</taxon>
        <taxon>Spirurina</taxon>
        <taxon>Ascaridomorpha</taxon>
        <taxon>Ascaridoidea</taxon>
        <taxon>Ascarididae</taxon>
        <taxon>Parascaris</taxon>
    </lineage>
</organism>
<dbReference type="AlphaFoldDB" id="A0A915B3C5"/>
<evidence type="ECO:0000259" key="1">
    <source>
        <dbReference type="Pfam" id="PF01682"/>
    </source>
</evidence>
<dbReference type="InterPro" id="IPR002602">
    <property type="entry name" value="DB"/>
</dbReference>
<proteinExistence type="predicted"/>
<protein>
    <recommendedName>
        <fullName evidence="1">Domain of unknown function DB domain-containing protein</fullName>
    </recommendedName>
</protein>
<dbReference type="PANTHER" id="PTHR46705">
    <property type="entry name" value="PROTEIN CBG09805"/>
    <property type="match status" value="1"/>
</dbReference>
<evidence type="ECO:0000313" key="2">
    <source>
        <dbReference type="Proteomes" id="UP000887569"/>
    </source>
</evidence>